<accession>A0A183KC51</accession>
<reference evidence="4" key="1">
    <citation type="submission" date="2016-06" db="UniProtKB">
        <authorList>
            <consortium name="WormBaseParasite"/>
        </authorList>
    </citation>
    <scope>IDENTIFICATION</scope>
</reference>
<dbReference type="InterPro" id="IPR023796">
    <property type="entry name" value="Serpin_dom"/>
</dbReference>
<dbReference type="Pfam" id="PF00079">
    <property type="entry name" value="Serpin"/>
    <property type="match status" value="1"/>
</dbReference>
<evidence type="ECO:0000313" key="3">
    <source>
        <dbReference type="Proteomes" id="UP000279833"/>
    </source>
</evidence>
<evidence type="ECO:0000313" key="2">
    <source>
        <dbReference type="EMBL" id="VDP49395.1"/>
    </source>
</evidence>
<reference evidence="2 3" key="2">
    <citation type="submission" date="2018-11" db="EMBL/GenBank/DDBJ databases">
        <authorList>
            <consortium name="Pathogen Informatics"/>
        </authorList>
    </citation>
    <scope>NUCLEOTIDE SEQUENCE [LARGE SCALE GENOMIC DNA]</scope>
    <source>
        <strain evidence="2">Dakar</strain>
        <strain evidence="3">Dakar, Senegal</strain>
    </source>
</reference>
<keyword evidence="3" id="KW-1185">Reference proteome</keyword>
<dbReference type="Proteomes" id="UP000279833">
    <property type="component" value="Unassembled WGS sequence"/>
</dbReference>
<name>A0A183KC51_9TREM</name>
<organism evidence="4">
    <name type="scientific">Schistosoma curassoni</name>
    <dbReference type="NCBI Taxonomy" id="6186"/>
    <lineage>
        <taxon>Eukaryota</taxon>
        <taxon>Metazoa</taxon>
        <taxon>Spiralia</taxon>
        <taxon>Lophotrochozoa</taxon>
        <taxon>Platyhelminthes</taxon>
        <taxon>Trematoda</taxon>
        <taxon>Digenea</taxon>
        <taxon>Strigeidida</taxon>
        <taxon>Schistosomatoidea</taxon>
        <taxon>Schistosomatidae</taxon>
        <taxon>Schistosoma</taxon>
    </lineage>
</organism>
<proteinExistence type="predicted"/>
<dbReference type="AlphaFoldDB" id="A0A183KC51"/>
<evidence type="ECO:0000313" key="4">
    <source>
        <dbReference type="WBParaSite" id="SCUD_0001259201-mRNA-1"/>
    </source>
</evidence>
<gene>
    <name evidence="2" type="ORF">SCUD_LOCUS12589</name>
</gene>
<evidence type="ECO:0000259" key="1">
    <source>
        <dbReference type="Pfam" id="PF00079"/>
    </source>
</evidence>
<dbReference type="EMBL" id="UZAK01035228">
    <property type="protein sequence ID" value="VDP49395.1"/>
    <property type="molecule type" value="Genomic_DNA"/>
</dbReference>
<feature type="domain" description="Serpin" evidence="1">
    <location>
        <begin position="11"/>
        <end position="127"/>
    </location>
</feature>
<sequence>MGFTTNEPRYNVFARDLLDISATGTNDYLSSPISVFLLLTTLLGSGGPKGNTKVQIAEALGLDDVKEDQKFASRIFALLYHNLTDEKIEGKQIVSIGNGMFLQNKTNIKLNFLTRMSNIFYNDVLNVSSYSYFKIFIH</sequence>
<dbReference type="InterPro" id="IPR036186">
    <property type="entry name" value="Serpin_sf"/>
</dbReference>
<dbReference type="InterPro" id="IPR042178">
    <property type="entry name" value="Serpin_sf_1"/>
</dbReference>
<dbReference type="STRING" id="6186.A0A183KC51"/>
<protein>
    <submittedName>
        <fullName evidence="4">SERPIN domain-containing protein</fullName>
    </submittedName>
</protein>
<dbReference type="WBParaSite" id="SCUD_0001259201-mRNA-1">
    <property type="protein sequence ID" value="SCUD_0001259201-mRNA-1"/>
    <property type="gene ID" value="SCUD_0001259201"/>
</dbReference>
<dbReference type="Gene3D" id="3.30.497.10">
    <property type="entry name" value="Antithrombin, subunit I, domain 2"/>
    <property type="match status" value="1"/>
</dbReference>
<dbReference type="SUPFAM" id="SSF56574">
    <property type="entry name" value="Serpins"/>
    <property type="match status" value="1"/>
</dbReference>